<protein>
    <recommendedName>
        <fullName evidence="4">DUF4179 domain-containing protein</fullName>
    </recommendedName>
</protein>
<evidence type="ECO:0000313" key="2">
    <source>
        <dbReference type="EMBL" id="SHH85503.1"/>
    </source>
</evidence>
<proteinExistence type="predicted"/>
<reference evidence="3" key="1">
    <citation type="submission" date="2016-11" db="EMBL/GenBank/DDBJ databases">
        <authorList>
            <person name="Varghese N."/>
            <person name="Submissions S."/>
        </authorList>
    </citation>
    <scope>NUCLEOTIDE SEQUENCE [LARGE SCALE GENOMIC DNA]</scope>
    <source>
        <strain evidence="3">DSM 13643</strain>
    </source>
</reference>
<evidence type="ECO:0000256" key="1">
    <source>
        <dbReference type="SAM" id="Phobius"/>
    </source>
</evidence>
<evidence type="ECO:0000313" key="3">
    <source>
        <dbReference type="Proteomes" id="UP000183967"/>
    </source>
</evidence>
<dbReference type="OrthoDB" id="1948877at2"/>
<keyword evidence="1" id="KW-0472">Membrane</keyword>
<keyword evidence="3" id="KW-1185">Reference proteome</keyword>
<name>A0A1M5WE54_9FIRM</name>
<accession>A0A1M5WE54</accession>
<sequence>MNNLENLRDYIDENLESIKITDDIRNNIIRKSKISTYHNLKYIAIIALPILLILCLAFSDPISYAAHKVLRYVPGINKLIYTDVKNQAYGLLGSVEMLIGEKYIKVNSAYTEGNTVTLIIEGNVPLKMEGNKGLEHQIIAIDEYKNVAELTSWDMIWDYDDYQWSGRITYTFNDMVKKFNIVYDKHAMPIVMTELPEVSSKEHNYISIEDIGVDIAVVTNYVENKLEVNLLAQANDSTKSVSFPLKDIYLLDDKGEKYYCINTNSGNILYFDRKLEPGIKLVIPYILIEDTDLQAKVTISKDNELPVNIKIGDNNLIINSVEWVDYIERFNYKTPENDCQLIEKAAQKVKLIINKNLSGTKELKLYNILANVDEKELNKYIVEGVKCIFVDPSEENNSKITNDDYKELILYNIKEGQQEINVTFTNPIFYTTNKVIIPIQP</sequence>
<keyword evidence="1" id="KW-0812">Transmembrane</keyword>
<organism evidence="2 3">
    <name type="scientific">Caloranaerobacter azorensis DSM 13643</name>
    <dbReference type="NCBI Taxonomy" id="1121264"/>
    <lineage>
        <taxon>Bacteria</taxon>
        <taxon>Bacillati</taxon>
        <taxon>Bacillota</taxon>
        <taxon>Tissierellia</taxon>
        <taxon>Tissierellales</taxon>
        <taxon>Thermohalobacteraceae</taxon>
        <taxon>Caloranaerobacter</taxon>
    </lineage>
</organism>
<keyword evidence="1" id="KW-1133">Transmembrane helix</keyword>
<dbReference type="EMBL" id="FQXO01000102">
    <property type="protein sequence ID" value="SHH85503.1"/>
    <property type="molecule type" value="Genomic_DNA"/>
</dbReference>
<evidence type="ECO:0008006" key="4">
    <source>
        <dbReference type="Google" id="ProtNLM"/>
    </source>
</evidence>
<feature type="transmembrane region" description="Helical" evidence="1">
    <location>
        <begin position="40"/>
        <end position="59"/>
    </location>
</feature>
<dbReference type="Proteomes" id="UP000183967">
    <property type="component" value="Unassembled WGS sequence"/>
</dbReference>
<dbReference type="RefSeq" id="WP_073197922.1">
    <property type="nucleotide sequence ID" value="NZ_FQXO01000102.1"/>
</dbReference>
<gene>
    <name evidence="2" type="ORF">SAMN02745135_02422</name>
</gene>
<dbReference type="AlphaFoldDB" id="A0A1M5WE54"/>